<keyword evidence="1" id="KW-0812">Transmembrane</keyword>
<name>A0A1W1VYY6_9FIRM</name>
<accession>A0A1W1VYY6</accession>
<dbReference type="NCBIfam" id="NF033218">
    <property type="entry name" value="anchor_AmaP"/>
    <property type="match status" value="1"/>
</dbReference>
<proteinExistence type="predicted"/>
<keyword evidence="1" id="KW-0472">Membrane</keyword>
<keyword evidence="3" id="KW-1185">Reference proteome</keyword>
<keyword evidence="1" id="KW-1133">Transmembrane helix</keyword>
<dbReference type="RefSeq" id="WP_084665955.1">
    <property type="nucleotide sequence ID" value="NZ_LT838272.1"/>
</dbReference>
<organism evidence="2 3">
    <name type="scientific">Thermanaeromonas toyohensis ToBE</name>
    <dbReference type="NCBI Taxonomy" id="698762"/>
    <lineage>
        <taxon>Bacteria</taxon>
        <taxon>Bacillati</taxon>
        <taxon>Bacillota</taxon>
        <taxon>Clostridia</taxon>
        <taxon>Neomoorellales</taxon>
        <taxon>Neomoorellaceae</taxon>
        <taxon>Thermanaeromonas</taxon>
    </lineage>
</organism>
<evidence type="ECO:0000313" key="2">
    <source>
        <dbReference type="EMBL" id="SMB98577.1"/>
    </source>
</evidence>
<evidence type="ECO:0000256" key="1">
    <source>
        <dbReference type="SAM" id="Phobius"/>
    </source>
</evidence>
<evidence type="ECO:0000313" key="3">
    <source>
        <dbReference type="Proteomes" id="UP000192569"/>
    </source>
</evidence>
<gene>
    <name evidence="2" type="ORF">SAMN00808754_2420</name>
</gene>
<sequence>MAFFERAVLALYSLLIAALSLSFLLTSAGWTLLLDLYEYTLTRTDYRVVGAIIAAVLFLVSWRFFWVSLRVPRSKVEQVSIYRGEGGEVTITSTALEQLVIRGARQVKGLREIRPKLKLLPEGVALSLEVTASPDQNLPTLAQELQENVRRYVTGTAGLDILEVRVLINGIAYETLRRVD</sequence>
<dbReference type="AlphaFoldDB" id="A0A1W1VYY6"/>
<dbReference type="STRING" id="698762.SAMN00808754_2420"/>
<feature type="transmembrane region" description="Helical" evidence="1">
    <location>
        <begin position="46"/>
        <end position="65"/>
    </location>
</feature>
<dbReference type="EMBL" id="LT838272">
    <property type="protein sequence ID" value="SMB98577.1"/>
    <property type="molecule type" value="Genomic_DNA"/>
</dbReference>
<dbReference type="Proteomes" id="UP000192569">
    <property type="component" value="Chromosome I"/>
</dbReference>
<protein>
    <submittedName>
        <fullName evidence="2">Uncharacterized conserved protein YloU, alkaline shock protein (Asp23) family</fullName>
    </submittedName>
</protein>
<dbReference type="OrthoDB" id="1679795at2"/>
<reference evidence="2 3" key="1">
    <citation type="submission" date="2017-04" db="EMBL/GenBank/DDBJ databases">
        <authorList>
            <person name="Afonso C.L."/>
            <person name="Miller P.J."/>
            <person name="Scott M.A."/>
            <person name="Spackman E."/>
            <person name="Goraichik I."/>
            <person name="Dimitrov K.M."/>
            <person name="Suarez D.L."/>
            <person name="Swayne D.E."/>
        </authorList>
    </citation>
    <scope>NUCLEOTIDE SEQUENCE [LARGE SCALE GENOMIC DNA]</scope>
    <source>
        <strain evidence="2 3">ToBE</strain>
    </source>
</reference>